<accession>A0A1J0MG16</accession>
<dbReference type="KEGG" id="vg:40092523"/>
<evidence type="ECO:0000313" key="1">
    <source>
        <dbReference type="EMBL" id="ANM47241.1"/>
    </source>
</evidence>
<reference evidence="2 3" key="1">
    <citation type="submission" date="2016-11" db="EMBL/GenBank/DDBJ databases">
        <title>Complete genome of the first virulent bacteriophage infecting the opportunist pathogen Serratia rubidaea.</title>
        <authorList>
            <person name="Xing S."/>
            <person name="Ma T."/>
            <person name="Zhang X."/>
            <person name="Huang Y."/>
            <person name="Mi Z."/>
            <person name="Sun Q."/>
            <person name="An X."/>
            <person name="Fan H."/>
            <person name="Wu S."/>
            <person name="Lin W."/>
            <person name="Tong Y."/>
        </authorList>
    </citation>
    <scope>NUCLEOTIDE SEQUENCE [LARGE SCALE GENOMIC DNA]</scope>
</reference>
<dbReference type="EMBL" id="KY073123">
    <property type="protein sequence ID" value="APD20149.1"/>
    <property type="molecule type" value="Genomic_DNA"/>
</dbReference>
<sequence length="55" mass="6564">MIIIQLFCYLFTLYFLVAVGYETVRDLKGTEYSSKLARARKFAAKFWSNFLYRLP</sequence>
<name>A0A1J0MG16_9CAUD</name>
<evidence type="ECO:0000313" key="4">
    <source>
        <dbReference type="Proteomes" id="UP000231470"/>
    </source>
</evidence>
<keyword evidence="4" id="KW-1185">Reference proteome</keyword>
<dbReference type="Proteomes" id="UP000231470">
    <property type="component" value="Segment"/>
</dbReference>
<dbReference type="OrthoDB" id="28956at10239"/>
<protein>
    <submittedName>
        <fullName evidence="2">Uncharacterized protein</fullName>
    </submittedName>
</protein>
<dbReference type="GeneID" id="40092523"/>
<evidence type="ECO:0000313" key="2">
    <source>
        <dbReference type="EMBL" id="APD20149.1"/>
    </source>
</evidence>
<reference evidence="1 4" key="2">
    <citation type="journal article" date="2017" name="Arch. Virol.">
        <title>First complete genome sequence of a virulent bacteriophage infecting the opportunistic pathogen Serratia rubidaea.</title>
        <authorList>
            <person name="Xing S."/>
            <person name="Ma T."/>
            <person name="Zhang X."/>
            <person name="Huang Y."/>
            <person name="Mi Z."/>
            <person name="Sun Q."/>
            <person name="An X."/>
            <person name="Fan H."/>
            <person name="Wu S."/>
            <person name="Wei L."/>
            <person name="Tong Y."/>
        </authorList>
    </citation>
    <scope>NUCLEOTIDE SEQUENCE [LARGE SCALE GENOMIC DNA]</scope>
</reference>
<dbReference type="Proteomes" id="UP000230444">
    <property type="component" value="Segment"/>
</dbReference>
<proteinExistence type="predicted"/>
<evidence type="ECO:0000313" key="3">
    <source>
        <dbReference type="Proteomes" id="UP000230444"/>
    </source>
</evidence>
<dbReference type="RefSeq" id="YP_009616042.1">
    <property type="nucleotide sequence ID" value="NC_042047.1"/>
</dbReference>
<dbReference type="EMBL" id="KX147096">
    <property type="protein sequence ID" value="ANM47241.1"/>
    <property type="molecule type" value="Genomic_DNA"/>
</dbReference>
<organism evidence="2 3">
    <name type="scientific">Serratia phage vB_Sru_IME250</name>
    <dbReference type="NCBI Taxonomy" id="1852640"/>
    <lineage>
        <taxon>Viruses</taxon>
        <taxon>Duplodnaviria</taxon>
        <taxon>Heunggongvirae</taxon>
        <taxon>Uroviricota</taxon>
        <taxon>Caudoviricetes</taxon>
        <taxon>Pantevenvirales</taxon>
        <taxon>Ackermannviridae</taxon>
        <taxon>Taipeivirus</taxon>
        <taxon>Taipeivirus IME250</taxon>
    </lineage>
</organism>